<name>A0A2N6SDI9_9BACL</name>
<comment type="caution">
    <text evidence="3">The sequence shown here is derived from an EMBL/GenBank/DDBJ whole genome shotgun (WGS) entry which is preliminary data.</text>
</comment>
<feature type="domain" description="LysM" evidence="2">
    <location>
        <begin position="99"/>
        <end position="148"/>
    </location>
</feature>
<evidence type="ECO:0000313" key="3">
    <source>
        <dbReference type="EMBL" id="PMC51981.1"/>
    </source>
</evidence>
<reference evidence="3 4" key="1">
    <citation type="submission" date="2017-09" db="EMBL/GenBank/DDBJ databases">
        <title>Bacterial strain isolated from the female urinary microbiota.</title>
        <authorList>
            <person name="Thomas-White K."/>
            <person name="Kumar N."/>
            <person name="Forster S."/>
            <person name="Putonti C."/>
            <person name="Lawley T."/>
            <person name="Wolfe A.J."/>
        </authorList>
    </citation>
    <scope>NUCLEOTIDE SEQUENCE [LARGE SCALE GENOMIC DNA]</scope>
    <source>
        <strain evidence="3 4">UMB0186</strain>
    </source>
</reference>
<dbReference type="OrthoDB" id="2583609at2"/>
<dbReference type="CDD" id="cd00118">
    <property type="entry name" value="LysM"/>
    <property type="match status" value="1"/>
</dbReference>
<dbReference type="RefSeq" id="WP_031552230.1">
    <property type="nucleotide sequence ID" value="NZ_CAUUSG010000002.1"/>
</dbReference>
<evidence type="ECO:0000259" key="2">
    <source>
        <dbReference type="PROSITE" id="PS51782"/>
    </source>
</evidence>
<dbReference type="STRING" id="84135.GCA_001052115_00935"/>
<dbReference type="InterPro" id="IPR018392">
    <property type="entry name" value="LysM"/>
</dbReference>
<dbReference type="InterPro" id="IPR036779">
    <property type="entry name" value="LysM_dom_sf"/>
</dbReference>
<evidence type="ECO:0000256" key="1">
    <source>
        <dbReference type="SAM" id="MobiDB-lite"/>
    </source>
</evidence>
<dbReference type="Gene3D" id="3.10.350.10">
    <property type="entry name" value="LysM domain"/>
    <property type="match status" value="1"/>
</dbReference>
<dbReference type="SUPFAM" id="SSF54106">
    <property type="entry name" value="LysM domain"/>
    <property type="match status" value="1"/>
</dbReference>
<organism evidence="3 4">
    <name type="scientific">Gemella sanguinis</name>
    <dbReference type="NCBI Taxonomy" id="84135"/>
    <lineage>
        <taxon>Bacteria</taxon>
        <taxon>Bacillati</taxon>
        <taxon>Bacillota</taxon>
        <taxon>Bacilli</taxon>
        <taxon>Bacillales</taxon>
        <taxon>Gemellaceae</taxon>
        <taxon>Gemella</taxon>
    </lineage>
</organism>
<dbReference type="EMBL" id="PNGT01000008">
    <property type="protein sequence ID" value="PMC51981.1"/>
    <property type="molecule type" value="Genomic_DNA"/>
</dbReference>
<dbReference type="PROSITE" id="PS51782">
    <property type="entry name" value="LYSM"/>
    <property type="match status" value="1"/>
</dbReference>
<feature type="compositionally biased region" description="Basic and acidic residues" evidence="1">
    <location>
        <begin position="49"/>
        <end position="58"/>
    </location>
</feature>
<dbReference type="Pfam" id="PF01476">
    <property type="entry name" value="LysM"/>
    <property type="match status" value="1"/>
</dbReference>
<protein>
    <submittedName>
        <fullName evidence="3">Peptidoglycan-binding protein LysM</fullName>
    </submittedName>
</protein>
<feature type="region of interest" description="Disordered" evidence="1">
    <location>
        <begin position="35"/>
        <end position="97"/>
    </location>
</feature>
<feature type="compositionally biased region" description="Polar residues" evidence="1">
    <location>
        <begin position="38"/>
        <end position="48"/>
    </location>
</feature>
<dbReference type="SMART" id="SM00257">
    <property type="entry name" value="LysM"/>
    <property type="match status" value="1"/>
</dbReference>
<dbReference type="AlphaFoldDB" id="A0A2N6SDI9"/>
<accession>A0A2N6SDI9</accession>
<sequence length="151" mass="15823">MDKKSIKNSVLVVIFVVLAPLILVGLTALGNTIGIKGNPSTNATQTTEKAAKVPEETKSTTNNDIPKADDKKISNSTSSNNKDKNQNSGTVSSTPIAGQSYVVKTGDTLFTIASSAYGEGNAQSGIDKIKQANNMNNNNLTVGQKIQIPKS</sequence>
<evidence type="ECO:0000313" key="4">
    <source>
        <dbReference type="Proteomes" id="UP000235670"/>
    </source>
</evidence>
<dbReference type="Proteomes" id="UP000235670">
    <property type="component" value="Unassembled WGS sequence"/>
</dbReference>
<gene>
    <name evidence="3" type="ORF">CJ218_07205</name>
</gene>
<proteinExistence type="predicted"/>